<protein>
    <submittedName>
        <fullName evidence="1">Uncharacterized protein</fullName>
    </submittedName>
</protein>
<sequence length="73" mass="8226">MAVWLAAYEVYPGQRFEDYAILGDDIVIADKKVALEYQRIMEEAQGLFRKRNPLCPLRGPANLQSALLLITTG</sequence>
<organism evidence="1 2">
    <name type="scientific">Ilex paraguariensis</name>
    <name type="common">yerba mate</name>
    <dbReference type="NCBI Taxonomy" id="185542"/>
    <lineage>
        <taxon>Eukaryota</taxon>
        <taxon>Viridiplantae</taxon>
        <taxon>Streptophyta</taxon>
        <taxon>Embryophyta</taxon>
        <taxon>Tracheophyta</taxon>
        <taxon>Spermatophyta</taxon>
        <taxon>Magnoliopsida</taxon>
        <taxon>eudicotyledons</taxon>
        <taxon>Gunneridae</taxon>
        <taxon>Pentapetalae</taxon>
        <taxon>asterids</taxon>
        <taxon>campanulids</taxon>
        <taxon>Aquifoliales</taxon>
        <taxon>Aquifoliaceae</taxon>
        <taxon>Ilex</taxon>
    </lineage>
</organism>
<dbReference type="Pfam" id="PF05919">
    <property type="entry name" value="Mitovir_RNA_pol"/>
    <property type="match status" value="1"/>
</dbReference>
<comment type="caution">
    <text evidence="1">The sequence shown here is derived from an EMBL/GenBank/DDBJ whole genome shotgun (WGS) entry which is preliminary data.</text>
</comment>
<dbReference type="InterPro" id="IPR008686">
    <property type="entry name" value="RNA_pol_mitovir"/>
</dbReference>
<dbReference type="EMBL" id="CAUOFW020008686">
    <property type="protein sequence ID" value="CAK9183564.1"/>
    <property type="molecule type" value="Genomic_DNA"/>
</dbReference>
<reference evidence="1 2" key="1">
    <citation type="submission" date="2024-02" db="EMBL/GenBank/DDBJ databases">
        <authorList>
            <person name="Vignale AGUSTIN F."/>
            <person name="Sosa J E."/>
            <person name="Modenutti C."/>
        </authorList>
    </citation>
    <scope>NUCLEOTIDE SEQUENCE [LARGE SCALE GENOMIC DNA]</scope>
</reference>
<dbReference type="Proteomes" id="UP001642360">
    <property type="component" value="Unassembled WGS sequence"/>
</dbReference>
<gene>
    <name evidence="1" type="ORF">ILEXP_LOCUS53842</name>
</gene>
<proteinExistence type="predicted"/>
<name>A0ABC8URC8_9AQUA</name>
<keyword evidence="2" id="KW-1185">Reference proteome</keyword>
<evidence type="ECO:0000313" key="2">
    <source>
        <dbReference type="Proteomes" id="UP001642360"/>
    </source>
</evidence>
<dbReference type="PANTHER" id="PTHR34456">
    <property type="entry name" value="MITOVIRUS RNA-DEPENDENT RNA POLYMERASE"/>
    <property type="match status" value="1"/>
</dbReference>
<accession>A0ABC8URC8</accession>
<evidence type="ECO:0000313" key="1">
    <source>
        <dbReference type="EMBL" id="CAK9183564.1"/>
    </source>
</evidence>
<dbReference type="AlphaFoldDB" id="A0ABC8URC8"/>
<dbReference type="PANTHER" id="PTHR34456:SF13">
    <property type="entry name" value="REVERSE TRANSCRIPTASE DOMAIN-CONTAINING PROTEIN"/>
    <property type="match status" value="1"/>
</dbReference>